<feature type="domain" description="Sialidase" evidence="5">
    <location>
        <begin position="60"/>
        <end position="359"/>
    </location>
</feature>
<dbReference type="SUPFAM" id="SSF50939">
    <property type="entry name" value="Sialidases"/>
    <property type="match status" value="1"/>
</dbReference>
<comment type="catalytic activity">
    <reaction evidence="1">
        <text>Hydrolysis of alpha-(2-&gt;3)-, alpha-(2-&gt;6)-, alpha-(2-&gt;8)- glycosidic linkages of terminal sialic acid residues in oligosaccharides, glycoproteins, glycolipids, colominic acid and synthetic substrates.</text>
        <dbReference type="EC" id="3.2.1.18"/>
    </reaction>
</comment>
<evidence type="ECO:0000259" key="5">
    <source>
        <dbReference type="Pfam" id="PF13088"/>
    </source>
</evidence>
<dbReference type="EMBL" id="JADKYB010000013">
    <property type="protein sequence ID" value="MBM9507640.1"/>
    <property type="molecule type" value="Genomic_DNA"/>
</dbReference>
<dbReference type="PANTHER" id="PTHR10628">
    <property type="entry name" value="SIALIDASE"/>
    <property type="match status" value="1"/>
</dbReference>
<sequence length="392" mass="41203">MRRVAAVCGAGLVAVAVQVQAPGVAGASAGTRGACSATVWTAGADRYHTYRIPAVVAVRGTLVAFAEARRHSASDDGDIAVVERRSFDGGCTWSRQTVVGADSPATIGNPAPVVTRSGRLVLLTNRQGADATQAKIQAGQIAPEDGRRVFVQTSDDAGATWTPRREITPAVKHPDWRWYGTGPGHALRLDRGPAAGRLVVAVAHTGPGGVSGAHLLLSDDDGRTWRIGANDEHTDGRVAPAETSAAQLPDGRLYLSSRDERGSDPGNRLFTYSTDGGRSYTAPYRSLPNLVTPVVEGSVLQMPGPAGSPCAPLLYSGPDDPSLRRHMTVRRSTDGGRTWQPLAELTSPTTAAAYSDLVPVPRAGVGVLYETGTTGPYQRIDFRTVPLGCARR</sequence>
<dbReference type="Proteomes" id="UP000749040">
    <property type="component" value="Unassembled WGS sequence"/>
</dbReference>
<evidence type="ECO:0000256" key="2">
    <source>
        <dbReference type="ARBA" id="ARBA00009348"/>
    </source>
</evidence>
<dbReference type="InterPro" id="IPR011040">
    <property type="entry name" value="Sialidase"/>
</dbReference>
<evidence type="ECO:0000313" key="7">
    <source>
        <dbReference type="Proteomes" id="UP000749040"/>
    </source>
</evidence>
<name>A0ABS2TWC5_9ACTN</name>
<dbReference type="EC" id="3.2.1.18" evidence="3"/>
<dbReference type="Pfam" id="PF13088">
    <property type="entry name" value="BNR_2"/>
    <property type="match status" value="1"/>
</dbReference>
<accession>A0ABS2TWC5</accession>
<dbReference type="InterPro" id="IPR026856">
    <property type="entry name" value="Sialidase_fam"/>
</dbReference>
<comment type="similarity">
    <text evidence="2">Belongs to the glycosyl hydrolase 33 family.</text>
</comment>
<feature type="chain" id="PRO_5046543158" description="exo-alpha-sialidase" evidence="4">
    <location>
        <begin position="22"/>
        <end position="392"/>
    </location>
</feature>
<organism evidence="6 7">
    <name type="scientific">Actinacidiphila acididurans</name>
    <dbReference type="NCBI Taxonomy" id="2784346"/>
    <lineage>
        <taxon>Bacteria</taxon>
        <taxon>Bacillati</taxon>
        <taxon>Actinomycetota</taxon>
        <taxon>Actinomycetes</taxon>
        <taxon>Kitasatosporales</taxon>
        <taxon>Streptomycetaceae</taxon>
        <taxon>Actinacidiphila</taxon>
    </lineage>
</organism>
<dbReference type="InterPro" id="IPR036278">
    <property type="entry name" value="Sialidase_sf"/>
</dbReference>
<dbReference type="RefSeq" id="WP_205359491.1">
    <property type="nucleotide sequence ID" value="NZ_JADKYB010000013.1"/>
</dbReference>
<evidence type="ECO:0000256" key="3">
    <source>
        <dbReference type="ARBA" id="ARBA00012733"/>
    </source>
</evidence>
<feature type="signal peptide" evidence="4">
    <location>
        <begin position="1"/>
        <end position="21"/>
    </location>
</feature>
<keyword evidence="7" id="KW-1185">Reference proteome</keyword>
<dbReference type="CDD" id="cd15482">
    <property type="entry name" value="Sialidase_non-viral"/>
    <property type="match status" value="1"/>
</dbReference>
<proteinExistence type="inferred from homology"/>
<dbReference type="Gene3D" id="2.120.10.10">
    <property type="match status" value="1"/>
</dbReference>
<evidence type="ECO:0000256" key="1">
    <source>
        <dbReference type="ARBA" id="ARBA00000427"/>
    </source>
</evidence>
<keyword evidence="4" id="KW-0732">Signal</keyword>
<evidence type="ECO:0000256" key="4">
    <source>
        <dbReference type="SAM" id="SignalP"/>
    </source>
</evidence>
<dbReference type="PANTHER" id="PTHR10628:SF30">
    <property type="entry name" value="EXO-ALPHA-SIALIDASE"/>
    <property type="match status" value="1"/>
</dbReference>
<reference evidence="6 7" key="1">
    <citation type="submission" date="2021-01" db="EMBL/GenBank/DDBJ databases">
        <title>Streptomyces acididurans sp. nov., isolated from a peat swamp forest soil.</title>
        <authorList>
            <person name="Chantavorakit T."/>
            <person name="Duangmal K."/>
        </authorList>
    </citation>
    <scope>NUCLEOTIDE SEQUENCE [LARGE SCALE GENOMIC DNA]</scope>
    <source>
        <strain evidence="6 7">KK5PA1</strain>
    </source>
</reference>
<protein>
    <recommendedName>
        <fullName evidence="3">exo-alpha-sialidase</fullName>
        <ecNumber evidence="3">3.2.1.18</ecNumber>
    </recommendedName>
</protein>
<evidence type="ECO:0000313" key="6">
    <source>
        <dbReference type="EMBL" id="MBM9507640.1"/>
    </source>
</evidence>
<comment type="caution">
    <text evidence="6">The sequence shown here is derived from an EMBL/GenBank/DDBJ whole genome shotgun (WGS) entry which is preliminary data.</text>
</comment>
<gene>
    <name evidence="6" type="ORF">ITX44_24465</name>
</gene>